<name>A0ABV2W1X5_9ACTN</name>
<dbReference type="InterPro" id="IPR024432">
    <property type="entry name" value="Put_RecE_PDDEXK-like_dom"/>
</dbReference>
<proteinExistence type="predicted"/>
<dbReference type="RefSeq" id="WP_359657827.1">
    <property type="nucleotide sequence ID" value="NZ_JBEXZP010000237.1"/>
</dbReference>
<dbReference type="EMBL" id="JBEXZR010000002">
    <property type="protein sequence ID" value="MEU0706290.1"/>
    <property type="molecule type" value="Genomic_DNA"/>
</dbReference>
<evidence type="ECO:0000256" key="1">
    <source>
        <dbReference type="SAM" id="MobiDB-lite"/>
    </source>
</evidence>
<keyword evidence="4" id="KW-1185">Reference proteome</keyword>
<dbReference type="Pfam" id="PF12684">
    <property type="entry name" value="DUF3799"/>
    <property type="match status" value="1"/>
</dbReference>
<sequence length="297" mass="32571">MTTTAQAGASAPAAGPGITEPGIYPDLTMEQYHADRGSLSSSGARRLLPPSCPALFRYEQDHPQPPRRTFDMGTAAHRLVLGDGPELVAVDADDWRTKAARAERDEVYAAGGVPLLAAEYDQVHAMADALRRHPVASALFAPGAGRPEQSLFWRDARTGVMRRARLDWLPDPRDGRLLVPDYKTTRDASPEGLARAVDTYGYHQQAAWYLDGVRALGLDEQPAFLLVCQEKTAPYLVTVVELDALALRIGAAKNRRAIETYARCVETGRWPGYADDAAPVYLSLPAWAQIRDTEEYL</sequence>
<comment type="caution">
    <text evidence="3">The sequence shown here is derived from an EMBL/GenBank/DDBJ whole genome shotgun (WGS) entry which is preliminary data.</text>
</comment>
<evidence type="ECO:0000313" key="3">
    <source>
        <dbReference type="EMBL" id="MEU0706290.1"/>
    </source>
</evidence>
<gene>
    <name evidence="3" type="ORF">ABZ508_02775</name>
</gene>
<reference evidence="3 4" key="1">
    <citation type="submission" date="2024-06" db="EMBL/GenBank/DDBJ databases">
        <title>The Natural Products Discovery Center: Release of the First 8490 Sequenced Strains for Exploring Actinobacteria Biosynthetic Diversity.</title>
        <authorList>
            <person name="Kalkreuter E."/>
            <person name="Kautsar S.A."/>
            <person name="Yang D."/>
            <person name="Bader C.D."/>
            <person name="Teijaro C.N."/>
            <person name="Fluegel L."/>
            <person name="Davis C.M."/>
            <person name="Simpson J.R."/>
            <person name="Lauterbach L."/>
            <person name="Steele A.D."/>
            <person name="Gui C."/>
            <person name="Meng S."/>
            <person name="Li G."/>
            <person name="Viehrig K."/>
            <person name="Ye F."/>
            <person name="Su P."/>
            <person name="Kiefer A.F."/>
            <person name="Nichols A."/>
            <person name="Cepeda A.J."/>
            <person name="Yan W."/>
            <person name="Fan B."/>
            <person name="Jiang Y."/>
            <person name="Adhikari A."/>
            <person name="Zheng C.-J."/>
            <person name="Schuster L."/>
            <person name="Cowan T.M."/>
            <person name="Smanski M.J."/>
            <person name="Chevrette M.G."/>
            <person name="De Carvalho L.P.S."/>
            <person name="Shen B."/>
        </authorList>
    </citation>
    <scope>NUCLEOTIDE SEQUENCE [LARGE SCALE GENOMIC DNA]</scope>
    <source>
        <strain evidence="3 4">NPDC006337</strain>
    </source>
</reference>
<feature type="compositionally biased region" description="Low complexity" evidence="1">
    <location>
        <begin position="1"/>
        <end position="17"/>
    </location>
</feature>
<feature type="domain" description="Putative exodeoxyribonuclease 8 PDDEXK-like" evidence="2">
    <location>
        <begin position="115"/>
        <end position="277"/>
    </location>
</feature>
<feature type="region of interest" description="Disordered" evidence="1">
    <location>
        <begin position="1"/>
        <end position="22"/>
    </location>
</feature>
<evidence type="ECO:0000313" key="4">
    <source>
        <dbReference type="Proteomes" id="UP001550378"/>
    </source>
</evidence>
<accession>A0ABV2W1X5</accession>
<protein>
    <submittedName>
        <fullName evidence="3">PD-(D/E)XK nuclease-like domain-containing protein</fullName>
    </submittedName>
</protein>
<organism evidence="3 4">
    <name type="scientific">Streptomyces lavendulocolor</name>
    <dbReference type="NCBI Taxonomy" id="67316"/>
    <lineage>
        <taxon>Bacteria</taxon>
        <taxon>Bacillati</taxon>
        <taxon>Actinomycetota</taxon>
        <taxon>Actinomycetes</taxon>
        <taxon>Kitasatosporales</taxon>
        <taxon>Streptomycetaceae</taxon>
        <taxon>Streptomyces</taxon>
    </lineage>
</organism>
<evidence type="ECO:0000259" key="2">
    <source>
        <dbReference type="Pfam" id="PF12684"/>
    </source>
</evidence>
<dbReference type="Proteomes" id="UP001550378">
    <property type="component" value="Unassembled WGS sequence"/>
</dbReference>
<dbReference type="Gene3D" id="3.90.320.10">
    <property type="match status" value="1"/>
</dbReference>
<dbReference type="InterPro" id="IPR011604">
    <property type="entry name" value="PDDEXK-like_dom_sf"/>
</dbReference>